<dbReference type="InterPro" id="IPR051217">
    <property type="entry name" value="Insect_Cuticle_Struc_Prot"/>
</dbReference>
<reference evidence="5" key="1">
    <citation type="submission" date="2011-05" db="EMBL/GenBank/DDBJ databases">
        <title>Identification of cuticular protein genes in the Japanese oak silkworm, Antheraea yamamai.</title>
        <authorList>
            <person name="Kim S.-R."/>
            <person name="Hwang J.-S."/>
            <person name="Park S.-W."/>
            <person name="Goo T.-W."/>
            <person name="Kang P.-D."/>
            <person name="Kang S.-W."/>
        </authorList>
    </citation>
    <scope>NUCLEOTIDE SEQUENCE</scope>
</reference>
<dbReference type="GO" id="GO:0042302">
    <property type="term" value="F:structural constituent of cuticle"/>
    <property type="evidence" value="ECO:0007669"/>
    <property type="project" value="UniProtKB-UniRule"/>
</dbReference>
<dbReference type="AlphaFoldDB" id="G8FVQ2"/>
<evidence type="ECO:0000313" key="5">
    <source>
        <dbReference type="EMBL" id="AER27819.1"/>
    </source>
</evidence>
<dbReference type="PRINTS" id="PR00947">
    <property type="entry name" value="CUTICLE"/>
</dbReference>
<dbReference type="PROSITE" id="PS51155">
    <property type="entry name" value="CHIT_BIND_RR_2"/>
    <property type="match status" value="1"/>
</dbReference>
<dbReference type="PANTHER" id="PTHR12236:SF76">
    <property type="entry name" value="ADULT-SPECIFIC CUTICULAR PROTEIN ACP-20-LIKE PROTEIN"/>
    <property type="match status" value="1"/>
</dbReference>
<evidence type="ECO:0000256" key="2">
    <source>
        <dbReference type="ARBA" id="ARBA00022729"/>
    </source>
</evidence>
<dbReference type="GO" id="GO:0005615">
    <property type="term" value="C:extracellular space"/>
    <property type="evidence" value="ECO:0007669"/>
    <property type="project" value="TreeGrafter"/>
</dbReference>
<proteinExistence type="evidence at transcript level"/>
<evidence type="ECO:0000256" key="3">
    <source>
        <dbReference type="PROSITE-ProRule" id="PRU00497"/>
    </source>
</evidence>
<name>G8FVQ2_ANTYA</name>
<keyword evidence="1 3" id="KW-0193">Cuticle</keyword>
<sequence>MFAKVMLFVVLVGAVAAEYAYSSQYIDKYDGHHEPVHHGGYEHGHDEHFDYYTYPKYEFEYEVKDPHTHDYKVQHESRDGDVVKGFYSLHEPDGTVRDVHYHGDKHSGFHADVKHSIHHIIPENHHYHY</sequence>
<gene>
    <name evidence="5" type="primary">CPR118</name>
</gene>
<evidence type="ECO:0000256" key="1">
    <source>
        <dbReference type="ARBA" id="ARBA00022460"/>
    </source>
</evidence>
<dbReference type="Pfam" id="PF00379">
    <property type="entry name" value="Chitin_bind_4"/>
    <property type="match status" value="1"/>
</dbReference>
<dbReference type="EMBL" id="JN082722">
    <property type="protein sequence ID" value="AER27819.1"/>
    <property type="molecule type" value="mRNA"/>
</dbReference>
<protein>
    <submittedName>
        <fullName evidence="5">Cuticular protein RR-2 motif 118</fullName>
    </submittedName>
</protein>
<dbReference type="InterPro" id="IPR000618">
    <property type="entry name" value="Insect_cuticle"/>
</dbReference>
<feature type="chain" id="PRO_5003509792" evidence="4">
    <location>
        <begin position="18"/>
        <end position="129"/>
    </location>
</feature>
<dbReference type="PANTHER" id="PTHR12236">
    <property type="entry name" value="STRUCTURAL CONTITUENT OF CUTICLE"/>
    <property type="match status" value="1"/>
</dbReference>
<dbReference type="GO" id="GO:0031012">
    <property type="term" value="C:extracellular matrix"/>
    <property type="evidence" value="ECO:0007669"/>
    <property type="project" value="TreeGrafter"/>
</dbReference>
<organism evidence="5">
    <name type="scientific">Antheraea yamamai</name>
    <name type="common">Japanese oak silkmoth</name>
    <dbReference type="NCBI Taxonomy" id="7121"/>
    <lineage>
        <taxon>Eukaryota</taxon>
        <taxon>Metazoa</taxon>
        <taxon>Ecdysozoa</taxon>
        <taxon>Arthropoda</taxon>
        <taxon>Hexapoda</taxon>
        <taxon>Insecta</taxon>
        <taxon>Pterygota</taxon>
        <taxon>Neoptera</taxon>
        <taxon>Endopterygota</taxon>
        <taxon>Lepidoptera</taxon>
        <taxon>Glossata</taxon>
        <taxon>Ditrysia</taxon>
        <taxon>Bombycoidea</taxon>
        <taxon>Saturniidae</taxon>
        <taxon>Saturniinae</taxon>
        <taxon>Saturniini</taxon>
        <taxon>Antheraea</taxon>
    </lineage>
</organism>
<accession>G8FVQ2</accession>
<feature type="signal peptide" evidence="4">
    <location>
        <begin position="1"/>
        <end position="17"/>
    </location>
</feature>
<keyword evidence="2 4" id="KW-0732">Signal</keyword>
<evidence type="ECO:0000256" key="4">
    <source>
        <dbReference type="SAM" id="SignalP"/>
    </source>
</evidence>